<feature type="domain" description="Glutaredoxin 2 C-terminal" evidence="1">
    <location>
        <begin position="85"/>
        <end position="210"/>
    </location>
</feature>
<dbReference type="OrthoDB" id="5291571at2"/>
<dbReference type="InterPro" id="IPR036282">
    <property type="entry name" value="Glutathione-S-Trfase_C_sf"/>
</dbReference>
<dbReference type="Pfam" id="PF04399">
    <property type="entry name" value="Glutaredoxin2_C"/>
    <property type="match status" value="1"/>
</dbReference>
<dbReference type="RefSeq" id="WP_092746878.1">
    <property type="nucleotide sequence ID" value="NZ_FMYL01000002.1"/>
</dbReference>
<dbReference type="Proteomes" id="UP000242501">
    <property type="component" value="Unassembled WGS sequence"/>
</dbReference>
<dbReference type="STRING" id="1219383.SAMN05421733_102190"/>
<accession>A0A1G6GT88</accession>
<dbReference type="SUPFAM" id="SSF47616">
    <property type="entry name" value="GST C-terminal domain-like"/>
    <property type="match status" value="1"/>
</dbReference>
<dbReference type="NCBIfam" id="NF007702">
    <property type="entry name" value="PRK10387.1"/>
    <property type="match status" value="1"/>
</dbReference>
<keyword evidence="4" id="KW-1185">Reference proteome</keyword>
<organism evidence="3 4">
    <name type="scientific">Acinetobacter boissieri</name>
    <dbReference type="NCBI Taxonomy" id="1219383"/>
    <lineage>
        <taxon>Bacteria</taxon>
        <taxon>Pseudomonadati</taxon>
        <taxon>Pseudomonadota</taxon>
        <taxon>Gammaproteobacteria</taxon>
        <taxon>Moraxellales</taxon>
        <taxon>Moraxellaceae</taxon>
        <taxon>Acinetobacter</taxon>
    </lineage>
</organism>
<gene>
    <name evidence="3" type="ORF">SAMN05421733_102190</name>
</gene>
<reference evidence="4" key="1">
    <citation type="submission" date="2016-09" db="EMBL/GenBank/DDBJ databases">
        <authorList>
            <person name="Varghese N."/>
            <person name="Submissions S."/>
        </authorList>
    </citation>
    <scope>NUCLEOTIDE SEQUENCE [LARGE SCALE GENOMIC DNA]</scope>
    <source>
        <strain evidence="4">ANC 4422</strain>
    </source>
</reference>
<dbReference type="InterPro" id="IPR011901">
    <property type="entry name" value="Grx2"/>
</dbReference>
<proteinExistence type="predicted"/>
<evidence type="ECO:0000313" key="3">
    <source>
        <dbReference type="EMBL" id="SDB85198.1"/>
    </source>
</evidence>
<evidence type="ECO:0000259" key="2">
    <source>
        <dbReference type="Pfam" id="PF13417"/>
    </source>
</evidence>
<dbReference type="NCBIfam" id="TIGR02182">
    <property type="entry name" value="GRXB"/>
    <property type="match status" value="1"/>
</dbReference>
<name>A0A1G6GT88_9GAMM</name>
<evidence type="ECO:0000313" key="4">
    <source>
        <dbReference type="Proteomes" id="UP000242501"/>
    </source>
</evidence>
<dbReference type="Pfam" id="PF13417">
    <property type="entry name" value="GST_N_3"/>
    <property type="match status" value="1"/>
</dbReference>
<dbReference type="GO" id="GO:0005829">
    <property type="term" value="C:cytosol"/>
    <property type="evidence" value="ECO:0007669"/>
    <property type="project" value="InterPro"/>
</dbReference>
<feature type="domain" description="GST N-terminal" evidence="2">
    <location>
        <begin position="4"/>
        <end position="74"/>
    </location>
</feature>
<dbReference type="InterPro" id="IPR036249">
    <property type="entry name" value="Thioredoxin-like_sf"/>
</dbReference>
<dbReference type="AlphaFoldDB" id="A0A1G6GT88"/>
<dbReference type="InterPro" id="IPR004045">
    <property type="entry name" value="Glutathione_S-Trfase_N"/>
</dbReference>
<dbReference type="Gene3D" id="3.40.30.10">
    <property type="entry name" value="Glutaredoxin"/>
    <property type="match status" value="1"/>
</dbReference>
<protein>
    <submittedName>
        <fullName evidence="3">Glutaredoxin 2</fullName>
    </submittedName>
</protein>
<dbReference type="InterPro" id="IPR007494">
    <property type="entry name" value="Glutaredoxin2_C"/>
</dbReference>
<dbReference type="Gene3D" id="1.20.1050.10">
    <property type="match status" value="1"/>
</dbReference>
<sequence>MKAYIYEHCPFCLRVRMIAGFKNLPMQYAVIMEGDAETPMHLVGKKVVPILQRPDGQYMTESLDIVHYLDTLNEPRYAQDPVNSELKAWVDSNLKLITKLIVPRFVRADFTEISTPISRQAFIERETEVFGALDALLEQSDIYIPMMNKQLAALDQLISKHEHINLTDFIIFPWLRSLSIVACIQFAPQTLRYMNRIATAAKVPLLFDQAY</sequence>
<dbReference type="EMBL" id="FMYL01000002">
    <property type="protein sequence ID" value="SDB85198.1"/>
    <property type="molecule type" value="Genomic_DNA"/>
</dbReference>
<dbReference type="SUPFAM" id="SSF52833">
    <property type="entry name" value="Thioredoxin-like"/>
    <property type="match status" value="1"/>
</dbReference>
<evidence type="ECO:0000259" key="1">
    <source>
        <dbReference type="Pfam" id="PF04399"/>
    </source>
</evidence>